<sequence length="591" mass="67382">MKNGNLREALQMGVFYIPNYQRDYAWGIEQLNDLWEDLQENVEIVRGKGQSDESGHFLGTIVIAPHGSYNAYDLIDGQQRMTTIFMLLYALLARGSRKRDYVEADDGKQTSRLQVIEKNQDFFTKLLGYAGSSHIPKELQDQAHTKGQQNLCEVFNAILSRVNLPSEEVNLYIDTLLAMQLIVFRESNAGQAIRTFQSVNDRGVPLKTFDKLKSLLIYYSNRYCDARLDDKINDLFGEIFEYSARIESHKHSSVVGGTNFKEAEMLRHHLGSYPTLSLKGSAMGPRVTTEMTYKIIKDYLAHCKKDPQALGEFIDHYVMDLRDFFKTFVEILDQIDTNEVLFECLYLENLHPRLYPTLVRLYMQPAIANTEELVELITRADFVLSKLFRTESVYDINAVIRDGGLIRDNGARSITKQELLKEIQKICIKTGKNLPSHIEGFVQSAFNTDSKAGYHYVFLKHTCPNLTIGDLLGLVTTSQGNFDLGNALGIEHICPQSWGDKGEWRGYGFSDRGEFDGLKHSYGNLLTLEKSLNSEAGDKSPEQKQAAYGRSHIPYTKGFGSQVDKFDKEVIKKRNEEARDFLKEFFKDFIG</sequence>
<protein>
    <submittedName>
        <fullName evidence="3">RloF like protein</fullName>
    </submittedName>
</protein>
<name>A0A377J2Q6_9HELI</name>
<dbReference type="InterPro" id="IPR011089">
    <property type="entry name" value="GmrSD_C"/>
</dbReference>
<dbReference type="Proteomes" id="UP000254841">
    <property type="component" value="Unassembled WGS sequence"/>
</dbReference>
<dbReference type="InterPro" id="IPR004919">
    <property type="entry name" value="GmrSD_N"/>
</dbReference>
<dbReference type="PANTHER" id="PTHR35149:SF2">
    <property type="entry name" value="DUF262 DOMAIN-CONTAINING PROTEIN"/>
    <property type="match status" value="1"/>
</dbReference>
<proteinExistence type="predicted"/>
<dbReference type="RefSeq" id="WP_115010834.1">
    <property type="nucleotide sequence ID" value="NZ_UGHV01000001.1"/>
</dbReference>
<feature type="domain" description="GmrSD restriction endonucleases N-terminal" evidence="1">
    <location>
        <begin position="13"/>
        <end position="216"/>
    </location>
</feature>
<reference evidence="3 4" key="1">
    <citation type="submission" date="2018-06" db="EMBL/GenBank/DDBJ databases">
        <authorList>
            <consortium name="Pathogen Informatics"/>
            <person name="Doyle S."/>
        </authorList>
    </citation>
    <scope>NUCLEOTIDE SEQUENCE [LARGE SCALE GENOMIC DNA]</scope>
    <source>
        <strain evidence="3 4">NCTC12410</strain>
    </source>
</reference>
<dbReference type="Pfam" id="PF07510">
    <property type="entry name" value="GmrSD_C"/>
    <property type="match status" value="1"/>
</dbReference>
<dbReference type="AlphaFoldDB" id="A0A377J2Q6"/>
<dbReference type="Pfam" id="PF03235">
    <property type="entry name" value="GmrSD_N"/>
    <property type="match status" value="1"/>
</dbReference>
<accession>A0A377J2Q6</accession>
<organism evidence="3 4">
    <name type="scientific">Helicobacter canis</name>
    <dbReference type="NCBI Taxonomy" id="29419"/>
    <lineage>
        <taxon>Bacteria</taxon>
        <taxon>Pseudomonadati</taxon>
        <taxon>Campylobacterota</taxon>
        <taxon>Epsilonproteobacteria</taxon>
        <taxon>Campylobacterales</taxon>
        <taxon>Helicobacteraceae</taxon>
        <taxon>Helicobacter</taxon>
    </lineage>
</organism>
<feature type="domain" description="GmrSD restriction endonucleases C-terminal" evidence="2">
    <location>
        <begin position="481"/>
        <end position="577"/>
    </location>
</feature>
<evidence type="ECO:0000259" key="2">
    <source>
        <dbReference type="Pfam" id="PF07510"/>
    </source>
</evidence>
<dbReference type="EMBL" id="UGHV01000001">
    <property type="protein sequence ID" value="STO96504.1"/>
    <property type="molecule type" value="Genomic_DNA"/>
</dbReference>
<dbReference type="OrthoDB" id="9798761at2"/>
<dbReference type="PANTHER" id="PTHR35149">
    <property type="entry name" value="SLL5132 PROTEIN"/>
    <property type="match status" value="1"/>
</dbReference>
<gene>
    <name evidence="3" type="ORF">NCTC12410_00317</name>
</gene>
<evidence type="ECO:0000313" key="3">
    <source>
        <dbReference type="EMBL" id="STO96504.1"/>
    </source>
</evidence>
<evidence type="ECO:0000313" key="4">
    <source>
        <dbReference type="Proteomes" id="UP000254841"/>
    </source>
</evidence>
<evidence type="ECO:0000259" key="1">
    <source>
        <dbReference type="Pfam" id="PF03235"/>
    </source>
</evidence>